<dbReference type="EMBL" id="JAGGKX010000022">
    <property type="protein sequence ID" value="MBP1971203.1"/>
    <property type="molecule type" value="Genomic_DNA"/>
</dbReference>
<protein>
    <submittedName>
        <fullName evidence="3">Membrane protein</fullName>
    </submittedName>
</protein>
<gene>
    <name evidence="3" type="ORF">J2Z83_003342</name>
</gene>
<name>A0ABS4IJR8_9BACI</name>
<evidence type="ECO:0000256" key="1">
    <source>
        <dbReference type="SAM" id="Phobius"/>
    </source>
</evidence>
<evidence type="ECO:0000313" key="4">
    <source>
        <dbReference type="Proteomes" id="UP001519345"/>
    </source>
</evidence>
<keyword evidence="4" id="KW-1185">Reference proteome</keyword>
<keyword evidence="1" id="KW-1133">Transmembrane helix</keyword>
<evidence type="ECO:0000313" key="3">
    <source>
        <dbReference type="EMBL" id="MBP1971203.1"/>
    </source>
</evidence>
<evidence type="ECO:0000259" key="2">
    <source>
        <dbReference type="Pfam" id="PF07853"/>
    </source>
</evidence>
<comment type="caution">
    <text evidence="3">The sequence shown here is derived from an EMBL/GenBank/DDBJ whole genome shotgun (WGS) entry which is preliminary data.</text>
</comment>
<feature type="transmembrane region" description="Helical" evidence="1">
    <location>
        <begin position="20"/>
        <end position="40"/>
    </location>
</feature>
<sequence length="172" mass="19689">MDRMKDQSNIKVSASTWEKLFHFFAFIVIIVMFVYAIVMFNRLPDEVPIHFNAAGEADNWGGRGSIFMLPLLSLPMFMLLFFLGKAPHIHNYPVKVTEQNAPKLYRESRLLLAAMNFEMVAIFALITWEMAHTAQGNATMGVWMIVLITIAPLATIGYFLLRMNRLKKELTS</sequence>
<dbReference type="Proteomes" id="UP001519345">
    <property type="component" value="Unassembled WGS sequence"/>
</dbReference>
<accession>A0ABS4IJR8</accession>
<proteinExistence type="predicted"/>
<dbReference type="InterPro" id="IPR012867">
    <property type="entry name" value="DUF1648"/>
</dbReference>
<feature type="domain" description="DUF1648" evidence="2">
    <location>
        <begin position="27"/>
        <end position="73"/>
    </location>
</feature>
<reference evidence="3 4" key="1">
    <citation type="submission" date="2021-03" db="EMBL/GenBank/DDBJ databases">
        <title>Genomic Encyclopedia of Type Strains, Phase IV (KMG-IV): sequencing the most valuable type-strain genomes for metagenomic binning, comparative biology and taxonomic classification.</title>
        <authorList>
            <person name="Goeker M."/>
        </authorList>
    </citation>
    <scope>NUCLEOTIDE SEQUENCE [LARGE SCALE GENOMIC DNA]</scope>
    <source>
        <strain evidence="3 4">DSM 25609</strain>
    </source>
</reference>
<dbReference type="Pfam" id="PF07853">
    <property type="entry name" value="DUF1648"/>
    <property type="match status" value="1"/>
</dbReference>
<feature type="transmembrane region" description="Helical" evidence="1">
    <location>
        <begin position="110"/>
        <end position="128"/>
    </location>
</feature>
<feature type="transmembrane region" description="Helical" evidence="1">
    <location>
        <begin position="140"/>
        <end position="161"/>
    </location>
</feature>
<keyword evidence="1" id="KW-0472">Membrane</keyword>
<keyword evidence="1" id="KW-0812">Transmembrane</keyword>
<organism evidence="3 4">
    <name type="scientific">Virgibacillus natechei</name>
    <dbReference type="NCBI Taxonomy" id="1216297"/>
    <lineage>
        <taxon>Bacteria</taxon>
        <taxon>Bacillati</taxon>
        <taxon>Bacillota</taxon>
        <taxon>Bacilli</taxon>
        <taxon>Bacillales</taxon>
        <taxon>Bacillaceae</taxon>
        <taxon>Virgibacillus</taxon>
    </lineage>
</organism>
<feature type="transmembrane region" description="Helical" evidence="1">
    <location>
        <begin position="60"/>
        <end position="83"/>
    </location>
</feature>